<dbReference type="PANTHER" id="PTHR42718">
    <property type="entry name" value="MAJOR FACILITATOR SUPERFAMILY MULTIDRUG TRANSPORTER MFSC"/>
    <property type="match status" value="1"/>
</dbReference>
<dbReference type="InterPro" id="IPR011701">
    <property type="entry name" value="MFS"/>
</dbReference>
<comment type="subcellular location">
    <subcellularLocation>
        <location evidence="1">Endomembrane system</location>
        <topology evidence="1">Multi-pass membrane protein</topology>
    </subcellularLocation>
</comment>
<dbReference type="PANTHER" id="PTHR42718:SF49">
    <property type="entry name" value="EXPORT PROTEIN"/>
    <property type="match status" value="1"/>
</dbReference>
<feature type="transmembrane region" description="Helical" evidence="5">
    <location>
        <begin position="332"/>
        <end position="351"/>
    </location>
</feature>
<dbReference type="InterPro" id="IPR036259">
    <property type="entry name" value="MFS_trans_sf"/>
</dbReference>
<dbReference type="Proteomes" id="UP000192722">
    <property type="component" value="Unassembled WGS sequence"/>
</dbReference>
<feature type="transmembrane region" description="Helical" evidence="5">
    <location>
        <begin position="78"/>
        <end position="101"/>
    </location>
</feature>
<reference evidence="7 8" key="1">
    <citation type="journal article" date="2017" name="Int. J. Syst. Evol. Microbiol.">
        <title>Rouxiella badensis sp. nov. and Rouxiella silvae sp. nov. isolated from peat bog soil in Germany and emendation of the genus description.</title>
        <authorList>
            <person name="Le Fleche-Mateos A."/>
            <person name="Kugler J.H."/>
            <person name="Hansen S.H."/>
            <person name="Syldatk C."/>
            <person name="Hausmann R."/>
            <person name="Lomprez F."/>
            <person name="Vandenbogaert M."/>
            <person name="Manuguerra J.C."/>
            <person name="Grimont P.A."/>
        </authorList>
    </citation>
    <scope>NUCLEOTIDE SEQUENCE [LARGE SCALE GENOMIC DNA]</scope>
    <source>
        <strain evidence="7 8">213</strain>
    </source>
</reference>
<feature type="transmembrane region" description="Helical" evidence="5">
    <location>
        <begin position="299"/>
        <end position="320"/>
    </location>
</feature>
<dbReference type="InterPro" id="IPR020846">
    <property type="entry name" value="MFS_dom"/>
</dbReference>
<protein>
    <submittedName>
        <fullName evidence="7">MFS transporter</fullName>
    </submittedName>
</protein>
<keyword evidence="2 5" id="KW-0812">Transmembrane</keyword>
<feature type="transmembrane region" description="Helical" evidence="5">
    <location>
        <begin position="396"/>
        <end position="418"/>
    </location>
</feature>
<evidence type="ECO:0000256" key="4">
    <source>
        <dbReference type="ARBA" id="ARBA00023136"/>
    </source>
</evidence>
<evidence type="ECO:0000313" key="8">
    <source>
        <dbReference type="Proteomes" id="UP000192722"/>
    </source>
</evidence>
<evidence type="ECO:0000256" key="2">
    <source>
        <dbReference type="ARBA" id="ARBA00022692"/>
    </source>
</evidence>
<comment type="caution">
    <text evidence="7">The sequence shown here is derived from an EMBL/GenBank/DDBJ whole genome shotgun (WGS) entry which is preliminary data.</text>
</comment>
<dbReference type="EMBL" id="MRWD01000016">
    <property type="protein sequence ID" value="ORJ21710.1"/>
    <property type="molecule type" value="Genomic_DNA"/>
</dbReference>
<dbReference type="InterPro" id="IPR005829">
    <property type="entry name" value="Sugar_transporter_CS"/>
</dbReference>
<keyword evidence="8" id="KW-1185">Reference proteome</keyword>
<feature type="transmembrane region" description="Helical" evidence="5">
    <location>
        <begin position="266"/>
        <end position="287"/>
    </location>
</feature>
<name>A0ABX3U2E9_9GAMM</name>
<feature type="transmembrane region" description="Helical" evidence="5">
    <location>
        <begin position="52"/>
        <end position="71"/>
    </location>
</feature>
<dbReference type="Pfam" id="PF07690">
    <property type="entry name" value="MFS_1"/>
    <property type="match status" value="1"/>
</dbReference>
<feature type="transmembrane region" description="Helical" evidence="5">
    <location>
        <begin position="469"/>
        <end position="487"/>
    </location>
</feature>
<dbReference type="PROSITE" id="PS50850">
    <property type="entry name" value="MFS"/>
    <property type="match status" value="1"/>
</dbReference>
<feature type="transmembrane region" description="Helical" evidence="5">
    <location>
        <begin position="223"/>
        <end position="246"/>
    </location>
</feature>
<evidence type="ECO:0000256" key="1">
    <source>
        <dbReference type="ARBA" id="ARBA00004127"/>
    </source>
</evidence>
<feature type="domain" description="Major facilitator superfamily (MFS) profile" evidence="6">
    <location>
        <begin position="12"/>
        <end position="497"/>
    </location>
</feature>
<evidence type="ECO:0000256" key="3">
    <source>
        <dbReference type="ARBA" id="ARBA00022989"/>
    </source>
</evidence>
<feature type="transmembrane region" description="Helical" evidence="5">
    <location>
        <begin position="196"/>
        <end position="217"/>
    </location>
</feature>
<gene>
    <name evidence="7" type="ORF">BS639_08740</name>
</gene>
<feature type="transmembrane region" description="Helical" evidence="5">
    <location>
        <begin position="107"/>
        <end position="126"/>
    </location>
</feature>
<evidence type="ECO:0000313" key="7">
    <source>
        <dbReference type="EMBL" id="ORJ21710.1"/>
    </source>
</evidence>
<dbReference type="Gene3D" id="1.20.1720.10">
    <property type="entry name" value="Multidrug resistance protein D"/>
    <property type="match status" value="1"/>
</dbReference>
<proteinExistence type="predicted"/>
<sequence>MAVPSNTQNRLALTAVCLAALMSGLEISSVPVILPVLEKQIGANFTQLQWVMNAYTLACTTVLMATGTLADRFGRRRLFIISIIAFGLTSLLCGISTTAPMMIVGRFLQGISGGAMLICLIAILSSQFAPGNARNRAFTAWGMVFGFGLGFGPLIGGIIVTIASWQWVFLVHVFIALITLILAAKNVVESRDPQAHALDIGGMITLSLTVLAVTFYITQGGEMGYASTQALGILVLAAVCATLFIFIERRHVHPMFDFSVFRNRPFLGALLGSAGMNFSFWPLMIYLPLYYQSAVGTDIIASGLSLLAYTLPTLLMPPLAARWVNQFGAAKIIPLGLLGIGGGFLLMRYGINHSVGILPGALMAGIALGLTNTPVTHTTTGSLPASRAGMASGMDMSARLITLAINIALMGTILVTSIRNRLMAQFPSIPDAHYWQSVAEGIAAGKNLPPEIATLAHSSALAAEALNSGFSNVMLYGALGVGLLALASHRIFSGRQRSPDCAMPTEQ</sequence>
<dbReference type="RefSeq" id="WP_084982866.1">
    <property type="nucleotide sequence ID" value="NZ_CBCSCF010000003.1"/>
</dbReference>
<keyword evidence="4 5" id="KW-0472">Membrane</keyword>
<keyword evidence="3 5" id="KW-1133">Transmembrane helix</keyword>
<feature type="transmembrane region" description="Helical" evidence="5">
    <location>
        <begin position="165"/>
        <end position="184"/>
    </location>
</feature>
<evidence type="ECO:0000256" key="5">
    <source>
        <dbReference type="SAM" id="Phobius"/>
    </source>
</evidence>
<feature type="transmembrane region" description="Helical" evidence="5">
    <location>
        <begin position="138"/>
        <end position="159"/>
    </location>
</feature>
<dbReference type="CDD" id="cd17321">
    <property type="entry name" value="MFS_MMR_MDR_like"/>
    <property type="match status" value="1"/>
</dbReference>
<feature type="transmembrane region" description="Helical" evidence="5">
    <location>
        <begin position="357"/>
        <end position="375"/>
    </location>
</feature>
<dbReference type="Gene3D" id="1.20.1250.20">
    <property type="entry name" value="MFS general substrate transporter like domains"/>
    <property type="match status" value="1"/>
</dbReference>
<dbReference type="PROSITE" id="PS00216">
    <property type="entry name" value="SUGAR_TRANSPORT_1"/>
    <property type="match status" value="1"/>
</dbReference>
<organism evidence="7 8">
    <name type="scientific">Rouxiella silvae</name>
    <dbReference type="NCBI Taxonomy" id="1646373"/>
    <lineage>
        <taxon>Bacteria</taxon>
        <taxon>Pseudomonadati</taxon>
        <taxon>Pseudomonadota</taxon>
        <taxon>Gammaproteobacteria</taxon>
        <taxon>Enterobacterales</taxon>
        <taxon>Yersiniaceae</taxon>
        <taxon>Rouxiella</taxon>
    </lineage>
</organism>
<evidence type="ECO:0000259" key="6">
    <source>
        <dbReference type="PROSITE" id="PS50850"/>
    </source>
</evidence>
<dbReference type="SUPFAM" id="SSF103473">
    <property type="entry name" value="MFS general substrate transporter"/>
    <property type="match status" value="1"/>
</dbReference>
<accession>A0ABX3U2E9</accession>